<comment type="caution">
    <text evidence="9">The sequence shown here is derived from an EMBL/GenBank/DDBJ whole genome shotgun (WGS) entry which is preliminary data.</text>
</comment>
<keyword evidence="10" id="KW-1185">Reference proteome</keyword>
<feature type="transmembrane region" description="Helical" evidence="7">
    <location>
        <begin position="153"/>
        <end position="175"/>
    </location>
</feature>
<dbReference type="EMBL" id="QLAG01000022">
    <property type="protein sequence ID" value="TLX62426.1"/>
    <property type="molecule type" value="Genomic_DNA"/>
</dbReference>
<dbReference type="PROSITE" id="PS50850">
    <property type="entry name" value="MFS"/>
    <property type="match status" value="1"/>
</dbReference>
<dbReference type="AlphaFoldDB" id="A0A5R9QBC2"/>
<evidence type="ECO:0000313" key="10">
    <source>
        <dbReference type="Proteomes" id="UP000306753"/>
    </source>
</evidence>
<evidence type="ECO:0000256" key="6">
    <source>
        <dbReference type="ARBA" id="ARBA00023136"/>
    </source>
</evidence>
<feature type="transmembrane region" description="Helical" evidence="7">
    <location>
        <begin position="265"/>
        <end position="286"/>
    </location>
</feature>
<gene>
    <name evidence="9" type="ORF">DN820_16555</name>
</gene>
<dbReference type="SUPFAM" id="SSF103473">
    <property type="entry name" value="MFS general substrate transporter"/>
    <property type="match status" value="1"/>
</dbReference>
<dbReference type="RefSeq" id="WP_138412305.1">
    <property type="nucleotide sequence ID" value="NZ_QLAG01000022.1"/>
</dbReference>
<sequence>MSTESAKPASASEGSFAPLRQRLFTVLWVATIIGNTGSFIRDVASAWIMTDLSPSPAAVALVQAAATLPIFLLAIPAGVLSDILDRRKFLIAIQLLLASVSICLMLLSATGLQSIATLVGLTFLGGVGAALMGPTWQAIVPELVERKDLKSAVALNSLGINIARAIGPAMGGLILASLGAAFTYGVDVITYVFVISALLWWRRPPAAQDVLSERFVGAFRAGLRYARASRELHVVLLRAFVFFALASSVWALLPLVARGLLGGGAGFYGILLGAVGLGAIGGAIIMPMLRARLSADGLLLLAALVTAAVMAVLSFAPPQWAAVAALLLLGAAWITALTTLNGVAQAILPNWVRGRSLAVYLTVFNGAMTVGSLSWGAIAQLIGVPYTLLVGAIGLVVAGIAAHRLKLPKGDADLMPSRHWPEPLTAAPVEHDRGPVLIQIEYRVAPEDRTDFLKALARLSAERRRDGAYAWGVAEDAADPQLMLEWFHVESWAEHLRQHQRVSKADADIQSEVLRFHRGETRPVVRHFLAFNQPGKGRA</sequence>
<dbReference type="PANTHER" id="PTHR23513">
    <property type="entry name" value="INTEGRAL MEMBRANE EFFLUX PROTEIN-RELATED"/>
    <property type="match status" value="1"/>
</dbReference>
<evidence type="ECO:0000256" key="1">
    <source>
        <dbReference type="ARBA" id="ARBA00004651"/>
    </source>
</evidence>
<evidence type="ECO:0000256" key="2">
    <source>
        <dbReference type="ARBA" id="ARBA00022448"/>
    </source>
</evidence>
<dbReference type="GO" id="GO:0005886">
    <property type="term" value="C:plasma membrane"/>
    <property type="evidence" value="ECO:0007669"/>
    <property type="project" value="UniProtKB-SubCell"/>
</dbReference>
<evidence type="ECO:0000259" key="8">
    <source>
        <dbReference type="PROSITE" id="PS50850"/>
    </source>
</evidence>
<feature type="transmembrane region" description="Helical" evidence="7">
    <location>
        <begin position="234"/>
        <end position="253"/>
    </location>
</feature>
<feature type="transmembrane region" description="Helical" evidence="7">
    <location>
        <begin position="298"/>
        <end position="316"/>
    </location>
</feature>
<keyword evidence="5 7" id="KW-1133">Transmembrane helix</keyword>
<feature type="transmembrane region" description="Helical" evidence="7">
    <location>
        <begin position="384"/>
        <end position="402"/>
    </location>
</feature>
<keyword evidence="4 7" id="KW-0812">Transmembrane</keyword>
<name>A0A5R9QBC2_9GAMM</name>
<dbReference type="Gene3D" id="1.20.1250.20">
    <property type="entry name" value="MFS general substrate transporter like domains"/>
    <property type="match status" value="1"/>
</dbReference>
<evidence type="ECO:0000256" key="5">
    <source>
        <dbReference type="ARBA" id="ARBA00022989"/>
    </source>
</evidence>
<dbReference type="PANTHER" id="PTHR23513:SF11">
    <property type="entry name" value="STAPHYLOFERRIN A TRANSPORTER"/>
    <property type="match status" value="1"/>
</dbReference>
<keyword evidence="6 7" id="KW-0472">Membrane</keyword>
<feature type="transmembrane region" description="Helical" evidence="7">
    <location>
        <begin position="60"/>
        <end position="80"/>
    </location>
</feature>
<reference evidence="9 10" key="1">
    <citation type="journal article" date="2017" name="Eur. J. Clin. Microbiol. Infect. Dis.">
        <title>Uncommonly isolated clinical Pseudomonas: identification and phylogenetic assignation.</title>
        <authorList>
            <person name="Mulet M."/>
            <person name="Gomila M."/>
            <person name="Ramirez A."/>
            <person name="Cardew S."/>
            <person name="Moore E.R."/>
            <person name="Lalucat J."/>
            <person name="Garcia-Valdes E."/>
        </authorList>
    </citation>
    <scope>NUCLEOTIDE SEQUENCE [LARGE SCALE GENOMIC DNA]</scope>
    <source>
        <strain evidence="9 10">SD129</strain>
    </source>
</reference>
<dbReference type="GO" id="GO:0022857">
    <property type="term" value="F:transmembrane transporter activity"/>
    <property type="evidence" value="ECO:0007669"/>
    <property type="project" value="InterPro"/>
</dbReference>
<evidence type="ECO:0000256" key="4">
    <source>
        <dbReference type="ARBA" id="ARBA00022692"/>
    </source>
</evidence>
<feature type="transmembrane region" description="Helical" evidence="7">
    <location>
        <begin position="115"/>
        <end position="132"/>
    </location>
</feature>
<evidence type="ECO:0000256" key="7">
    <source>
        <dbReference type="SAM" id="Phobius"/>
    </source>
</evidence>
<dbReference type="InterPro" id="IPR020846">
    <property type="entry name" value="MFS_dom"/>
</dbReference>
<protein>
    <submittedName>
        <fullName evidence="9">MFS transporter</fullName>
    </submittedName>
</protein>
<dbReference type="Proteomes" id="UP000306753">
    <property type="component" value="Unassembled WGS sequence"/>
</dbReference>
<accession>A0A5R9QBC2</accession>
<evidence type="ECO:0000313" key="9">
    <source>
        <dbReference type="EMBL" id="TLX62426.1"/>
    </source>
</evidence>
<evidence type="ECO:0000256" key="3">
    <source>
        <dbReference type="ARBA" id="ARBA00022475"/>
    </source>
</evidence>
<feature type="transmembrane region" description="Helical" evidence="7">
    <location>
        <begin position="181"/>
        <end position="201"/>
    </location>
</feature>
<dbReference type="InterPro" id="IPR010290">
    <property type="entry name" value="TM_effector"/>
</dbReference>
<feature type="domain" description="Major facilitator superfamily (MFS) profile" evidence="8">
    <location>
        <begin position="23"/>
        <end position="410"/>
    </location>
</feature>
<feature type="transmembrane region" description="Helical" evidence="7">
    <location>
        <begin position="89"/>
        <end position="109"/>
    </location>
</feature>
<feature type="transmembrane region" description="Helical" evidence="7">
    <location>
        <begin position="322"/>
        <end position="344"/>
    </location>
</feature>
<feature type="transmembrane region" description="Helical" evidence="7">
    <location>
        <begin position="356"/>
        <end position="378"/>
    </location>
</feature>
<keyword evidence="2" id="KW-0813">Transport</keyword>
<comment type="subcellular location">
    <subcellularLocation>
        <location evidence="1">Cell membrane</location>
        <topology evidence="1">Multi-pass membrane protein</topology>
    </subcellularLocation>
</comment>
<dbReference type="CDD" id="cd06173">
    <property type="entry name" value="MFS_MefA_like"/>
    <property type="match status" value="1"/>
</dbReference>
<dbReference type="Pfam" id="PF05977">
    <property type="entry name" value="MFS_3"/>
    <property type="match status" value="1"/>
</dbReference>
<keyword evidence="3" id="KW-1003">Cell membrane</keyword>
<feature type="transmembrane region" description="Helical" evidence="7">
    <location>
        <begin position="23"/>
        <end position="40"/>
    </location>
</feature>
<proteinExistence type="predicted"/>
<organism evidence="9 10">
    <name type="scientific">Stutzerimonas nosocomialis</name>
    <dbReference type="NCBI Taxonomy" id="1056496"/>
    <lineage>
        <taxon>Bacteria</taxon>
        <taxon>Pseudomonadati</taxon>
        <taxon>Pseudomonadota</taxon>
        <taxon>Gammaproteobacteria</taxon>
        <taxon>Pseudomonadales</taxon>
        <taxon>Pseudomonadaceae</taxon>
        <taxon>Stutzerimonas</taxon>
    </lineage>
</organism>
<dbReference type="InterPro" id="IPR036259">
    <property type="entry name" value="MFS_trans_sf"/>
</dbReference>